<evidence type="ECO:0000256" key="1">
    <source>
        <dbReference type="SAM" id="Phobius"/>
    </source>
</evidence>
<accession>A0AB39CF11</accession>
<organism evidence="2">
    <name type="scientific">Cutibacterium phage vB_CacS-HV1</name>
    <dbReference type="NCBI Taxonomy" id="3236917"/>
    <lineage>
        <taxon>Viruses</taxon>
        <taxon>Duplodnaviria</taxon>
        <taxon>Heunggongvirae</taxon>
        <taxon>Uroviricota</taxon>
        <taxon>Caudoviricetes</taxon>
        <taxon>Pahexavirus</taxon>
    </lineage>
</organism>
<feature type="transmembrane region" description="Helical" evidence="1">
    <location>
        <begin position="32"/>
        <end position="53"/>
    </location>
</feature>
<sequence length="54" mass="6302">MRLFRLVRKASDTSLLLVMIFLYCLRRSASCALLVALLIWSMMMVFSWDAMLLT</sequence>
<evidence type="ECO:0000313" key="2">
    <source>
        <dbReference type="EMBL" id="XDJ26114.1"/>
    </source>
</evidence>
<keyword evidence="1" id="KW-1133">Transmembrane helix</keyword>
<proteinExistence type="predicted"/>
<reference evidence="2" key="1">
    <citation type="submission" date="2024-07" db="EMBL/GenBank/DDBJ databases">
        <title>vB_CacS-HV1, a novel Pahexavirus bacteriophage with lytic and anti-biofilm potential against Cutibacterium acnes.</title>
        <authorList>
            <person name="Xu J."/>
            <person name="Li X."/>
        </authorList>
    </citation>
    <scope>NUCLEOTIDE SEQUENCE</scope>
</reference>
<keyword evidence="1" id="KW-0472">Membrane</keyword>
<keyword evidence="1" id="KW-0812">Transmembrane</keyword>
<name>A0AB39CF11_9CAUD</name>
<protein>
    <submittedName>
        <fullName evidence="2">Uncharacterized protein</fullName>
    </submittedName>
</protein>
<dbReference type="EMBL" id="PQ037195">
    <property type="protein sequence ID" value="XDJ26114.1"/>
    <property type="molecule type" value="Genomic_DNA"/>
</dbReference>